<evidence type="ECO:0000256" key="11">
    <source>
        <dbReference type="SAM" id="MobiDB-lite"/>
    </source>
</evidence>
<comment type="caution">
    <text evidence="13">The sequence shown here is derived from an EMBL/GenBank/DDBJ whole genome shotgun (WGS) entry which is preliminary data.</text>
</comment>
<evidence type="ECO:0000313" key="14">
    <source>
        <dbReference type="Proteomes" id="UP000264310"/>
    </source>
</evidence>
<feature type="transmembrane region" description="Helical" evidence="12">
    <location>
        <begin position="28"/>
        <end position="48"/>
    </location>
</feature>
<keyword evidence="10" id="KW-1003">Cell membrane</keyword>
<keyword evidence="10" id="KW-0997">Cell inner membrane</keyword>
<comment type="function">
    <text evidence="1 10">Exerts its effect at some terminal stage of cytochrome c oxidase synthesis, probably by being involved in the insertion of the copper B into subunit I.</text>
</comment>
<evidence type="ECO:0000313" key="13">
    <source>
        <dbReference type="EMBL" id="RFC64298.1"/>
    </source>
</evidence>
<evidence type="ECO:0000256" key="6">
    <source>
        <dbReference type="ARBA" id="ARBA00022968"/>
    </source>
</evidence>
<dbReference type="RefSeq" id="WP_116682713.1">
    <property type="nucleotide sequence ID" value="NZ_QURL01000003.1"/>
</dbReference>
<dbReference type="InterPro" id="IPR023471">
    <property type="entry name" value="CtaG/Cox11_dom_sf"/>
</dbReference>
<evidence type="ECO:0000256" key="2">
    <source>
        <dbReference type="ARBA" id="ARBA00004382"/>
    </source>
</evidence>
<evidence type="ECO:0000256" key="1">
    <source>
        <dbReference type="ARBA" id="ARBA00004007"/>
    </source>
</evidence>
<feature type="topological domain" description="Periplasmic" evidence="10">
    <location>
        <begin position="48"/>
        <end position="215"/>
    </location>
</feature>
<gene>
    <name evidence="10" type="primary">ctaG</name>
    <name evidence="13" type="ORF">DYI37_08155</name>
</gene>
<dbReference type="SUPFAM" id="SSF110111">
    <property type="entry name" value="Ctag/Cox11"/>
    <property type="match status" value="1"/>
</dbReference>
<dbReference type="Pfam" id="PF04442">
    <property type="entry name" value="CtaG_Cox11"/>
    <property type="match status" value="1"/>
</dbReference>
<evidence type="ECO:0000256" key="8">
    <source>
        <dbReference type="ARBA" id="ARBA00023008"/>
    </source>
</evidence>
<feature type="compositionally biased region" description="Basic and acidic residues" evidence="11">
    <location>
        <begin position="1"/>
        <end position="11"/>
    </location>
</feature>
<proteinExistence type="inferred from homology"/>
<keyword evidence="6 10" id="KW-0735">Signal-anchor</keyword>
<dbReference type="PANTHER" id="PTHR21320">
    <property type="entry name" value="CYTOCHROME C OXIDASE ASSEMBLY PROTEIN COX11-RELATED"/>
    <property type="match status" value="1"/>
</dbReference>
<comment type="similarity">
    <text evidence="3 10">Belongs to the COX11/CtaG family.</text>
</comment>
<dbReference type="Gene3D" id="2.60.370.10">
    <property type="entry name" value="Ctag/Cox11"/>
    <property type="match status" value="1"/>
</dbReference>
<dbReference type="OrthoDB" id="9804841at2"/>
<dbReference type="HAMAP" id="MF_00155">
    <property type="entry name" value="CtaG"/>
    <property type="match status" value="1"/>
</dbReference>
<feature type="region of interest" description="Disordered" evidence="11">
    <location>
        <begin position="1"/>
        <end position="21"/>
    </location>
</feature>
<dbReference type="FunFam" id="2.60.370.10:FF:000001">
    <property type="entry name" value="COX11 cytochrome c oxidase assembly homolog"/>
    <property type="match status" value="1"/>
</dbReference>
<protein>
    <recommendedName>
        <fullName evidence="4 10">Cytochrome c oxidase assembly protein CtaG</fullName>
    </recommendedName>
</protein>
<dbReference type="PIRSF" id="PIRSF005413">
    <property type="entry name" value="COX11"/>
    <property type="match status" value="1"/>
</dbReference>
<evidence type="ECO:0000256" key="5">
    <source>
        <dbReference type="ARBA" id="ARBA00022692"/>
    </source>
</evidence>
<keyword evidence="5 10" id="KW-0812">Transmembrane</keyword>
<evidence type="ECO:0000256" key="10">
    <source>
        <dbReference type="HAMAP-Rule" id="MF_00155"/>
    </source>
</evidence>
<dbReference type="GO" id="GO:0005507">
    <property type="term" value="F:copper ion binding"/>
    <property type="evidence" value="ECO:0007669"/>
    <property type="project" value="InterPro"/>
</dbReference>
<dbReference type="EMBL" id="QURL01000003">
    <property type="protein sequence ID" value="RFC64298.1"/>
    <property type="molecule type" value="Genomic_DNA"/>
</dbReference>
<keyword evidence="8 10" id="KW-0186">Copper</keyword>
<dbReference type="InterPro" id="IPR007533">
    <property type="entry name" value="Cyt_c_oxidase_assmbl_CtaG"/>
</dbReference>
<dbReference type="GO" id="GO:0005886">
    <property type="term" value="C:plasma membrane"/>
    <property type="evidence" value="ECO:0007669"/>
    <property type="project" value="UniProtKB-SubCell"/>
</dbReference>
<evidence type="ECO:0000256" key="7">
    <source>
        <dbReference type="ARBA" id="ARBA00022989"/>
    </source>
</evidence>
<evidence type="ECO:0000256" key="9">
    <source>
        <dbReference type="ARBA" id="ARBA00023136"/>
    </source>
</evidence>
<keyword evidence="9 10" id="KW-0472">Membrane</keyword>
<evidence type="ECO:0000256" key="12">
    <source>
        <dbReference type="SAM" id="Phobius"/>
    </source>
</evidence>
<feature type="topological domain" description="Cytoplasmic" evidence="10">
    <location>
        <begin position="1"/>
        <end position="24"/>
    </location>
</feature>
<name>A0A371X4Y2_9HYPH</name>
<comment type="subcellular location">
    <subcellularLocation>
        <location evidence="2 10">Cell inner membrane</location>
        <topology evidence="2 10">Single-pass type II membrane protein</topology>
        <orientation evidence="2 10">Periplasmic side</orientation>
    </subcellularLocation>
</comment>
<dbReference type="Proteomes" id="UP000264310">
    <property type="component" value="Unassembled WGS sequence"/>
</dbReference>
<reference evidence="13 14" key="1">
    <citation type="submission" date="2018-08" db="EMBL/GenBank/DDBJ databases">
        <title>Fulvimarina sp. 85, whole genome shotgun sequence.</title>
        <authorList>
            <person name="Tuo L."/>
        </authorList>
    </citation>
    <scope>NUCLEOTIDE SEQUENCE [LARGE SCALE GENOMIC DNA]</scope>
    <source>
        <strain evidence="13 14">85</strain>
    </source>
</reference>
<accession>A0A371X4Y2</accession>
<dbReference type="GO" id="GO:0008535">
    <property type="term" value="P:respiratory chain complex IV assembly"/>
    <property type="evidence" value="ECO:0007669"/>
    <property type="project" value="UniProtKB-UniRule"/>
</dbReference>
<evidence type="ECO:0000256" key="4">
    <source>
        <dbReference type="ARBA" id="ARBA00015384"/>
    </source>
</evidence>
<keyword evidence="14" id="KW-1185">Reference proteome</keyword>
<dbReference type="AlphaFoldDB" id="A0A371X4Y2"/>
<dbReference type="PANTHER" id="PTHR21320:SF3">
    <property type="entry name" value="CYTOCHROME C OXIDASE ASSEMBLY PROTEIN COX11, MITOCHONDRIAL-RELATED"/>
    <property type="match status" value="1"/>
</dbReference>
<keyword evidence="7 10" id="KW-1133">Transmembrane helix</keyword>
<organism evidence="13 14">
    <name type="scientific">Fulvimarina endophytica</name>
    <dbReference type="NCBI Taxonomy" id="2293836"/>
    <lineage>
        <taxon>Bacteria</taxon>
        <taxon>Pseudomonadati</taxon>
        <taxon>Pseudomonadota</taxon>
        <taxon>Alphaproteobacteria</taxon>
        <taxon>Hyphomicrobiales</taxon>
        <taxon>Aurantimonadaceae</taxon>
        <taxon>Fulvimarina</taxon>
    </lineage>
</organism>
<sequence>MNEAKPNHERGTVPAKADQPAARRRNRIIAASCTAFIFGMVGAAYASVPLYQLFCQVTGYGGTTQRAEANTLQASDETITVRFDGNVAKGLPWTFRPNDRAITVRLGETSETSYRAVNNSDKPIVGQALFNVTPDAAGIYFNKIACFCFDEQVLQPGESVDMPITFFVDPDIREAEELKNGYAITLSYTFFPIDDPDEIARAAQTDTSEAGQGAL</sequence>
<evidence type="ECO:0000256" key="3">
    <source>
        <dbReference type="ARBA" id="ARBA00009620"/>
    </source>
</evidence>
<dbReference type="NCBIfam" id="NF003465">
    <property type="entry name" value="PRK05089.1"/>
    <property type="match status" value="1"/>
</dbReference>